<feature type="region of interest" description="Disordered" evidence="1">
    <location>
        <begin position="34"/>
        <end position="107"/>
    </location>
</feature>
<evidence type="ECO:0000313" key="2">
    <source>
        <dbReference type="EMBL" id="KAK3796819.1"/>
    </source>
</evidence>
<dbReference type="Proteomes" id="UP001283361">
    <property type="component" value="Unassembled WGS sequence"/>
</dbReference>
<protein>
    <submittedName>
        <fullName evidence="2">Uncharacterized protein</fullName>
    </submittedName>
</protein>
<comment type="caution">
    <text evidence="2">The sequence shown here is derived from an EMBL/GenBank/DDBJ whole genome shotgun (WGS) entry which is preliminary data.</text>
</comment>
<reference evidence="2" key="1">
    <citation type="journal article" date="2023" name="G3 (Bethesda)">
        <title>A reference genome for the long-term kleptoplast-retaining sea slug Elysia crispata morphotype clarki.</title>
        <authorList>
            <person name="Eastman K.E."/>
            <person name="Pendleton A.L."/>
            <person name="Shaikh M.A."/>
            <person name="Suttiyut T."/>
            <person name="Ogas R."/>
            <person name="Tomko P."/>
            <person name="Gavelis G."/>
            <person name="Widhalm J.R."/>
            <person name="Wisecaver J.H."/>
        </authorList>
    </citation>
    <scope>NUCLEOTIDE SEQUENCE</scope>
    <source>
        <strain evidence="2">ECLA1</strain>
    </source>
</reference>
<evidence type="ECO:0000256" key="1">
    <source>
        <dbReference type="SAM" id="MobiDB-lite"/>
    </source>
</evidence>
<proteinExistence type="predicted"/>
<organism evidence="2 3">
    <name type="scientific">Elysia crispata</name>
    <name type="common">lettuce slug</name>
    <dbReference type="NCBI Taxonomy" id="231223"/>
    <lineage>
        <taxon>Eukaryota</taxon>
        <taxon>Metazoa</taxon>
        <taxon>Spiralia</taxon>
        <taxon>Lophotrochozoa</taxon>
        <taxon>Mollusca</taxon>
        <taxon>Gastropoda</taxon>
        <taxon>Heterobranchia</taxon>
        <taxon>Euthyneura</taxon>
        <taxon>Panpulmonata</taxon>
        <taxon>Sacoglossa</taxon>
        <taxon>Placobranchoidea</taxon>
        <taxon>Plakobranchidae</taxon>
        <taxon>Elysia</taxon>
    </lineage>
</organism>
<sequence>MHTTMLFWELLQEFSKFLLFQNDYVFPSTNHIEPLKLSAPQPSPGTGTTASGRASQAVSSNFNTSTFTGGSRGISAGAVTNNRSVWAPPVGDLPSREAPGLKSLTPQ</sequence>
<feature type="compositionally biased region" description="Polar residues" evidence="1">
    <location>
        <begin position="44"/>
        <end position="69"/>
    </location>
</feature>
<name>A0AAE1B040_9GAST</name>
<keyword evidence="3" id="KW-1185">Reference proteome</keyword>
<gene>
    <name evidence="2" type="ORF">RRG08_040878</name>
</gene>
<dbReference type="AlphaFoldDB" id="A0AAE1B040"/>
<dbReference type="EMBL" id="JAWDGP010000840">
    <property type="protein sequence ID" value="KAK3796819.1"/>
    <property type="molecule type" value="Genomic_DNA"/>
</dbReference>
<evidence type="ECO:0000313" key="3">
    <source>
        <dbReference type="Proteomes" id="UP001283361"/>
    </source>
</evidence>
<accession>A0AAE1B040</accession>